<keyword evidence="10" id="KW-0234">DNA repair</keyword>
<organism evidence="14 15">
    <name type="scientific">Candidatus Fimicola merdigallinarum</name>
    <dbReference type="NCBI Taxonomy" id="2840819"/>
    <lineage>
        <taxon>Bacteria</taxon>
        <taxon>Bacillati</taxon>
        <taxon>Bacillota</taxon>
        <taxon>Clostridia</taxon>
        <taxon>Lachnospirales</taxon>
        <taxon>Lachnospiraceae</taxon>
        <taxon>Lachnospiraceae incertae sedis</taxon>
        <taxon>Candidatus Fimicola</taxon>
    </lineage>
</organism>
<dbReference type="GO" id="GO:0003677">
    <property type="term" value="F:DNA binding"/>
    <property type="evidence" value="ECO:0007669"/>
    <property type="project" value="UniProtKB-KW"/>
</dbReference>
<evidence type="ECO:0000256" key="3">
    <source>
        <dbReference type="ARBA" id="ARBA00022705"/>
    </source>
</evidence>
<sequence>MFDKNIFKKQLEILMDGMNTVEFSEKTSFNRTYLSKYLNLKLDRPPSPELLKAISGEKISYTDLMISCGYIDAKETSLEDTVKIPVIGVVHAGTPILAVENIEDYEYVNRKDILPSYDYFYLRVQGNSMINARIYDGDLVFVRKQSDVENGDIAVVMTNQDEVSIKRIIKKGNIIVLQPENPDYMPMIFDEQDCEKVKILGKVEHVKFKI</sequence>
<keyword evidence="7" id="KW-0805">Transcription regulation</keyword>
<evidence type="ECO:0000256" key="5">
    <source>
        <dbReference type="ARBA" id="ARBA00022801"/>
    </source>
</evidence>
<accession>A0A9D9DUK6</accession>
<evidence type="ECO:0000256" key="4">
    <source>
        <dbReference type="ARBA" id="ARBA00022763"/>
    </source>
</evidence>
<dbReference type="SUPFAM" id="SSF51306">
    <property type="entry name" value="LexA/Signal peptidase"/>
    <property type="match status" value="1"/>
</dbReference>
<feature type="domain" description="Peptidase S24/S26A/S26B/S26C" evidence="13">
    <location>
        <begin position="85"/>
        <end position="203"/>
    </location>
</feature>
<keyword evidence="5 12" id="KW-0378">Hydrolase</keyword>
<evidence type="ECO:0000256" key="9">
    <source>
        <dbReference type="ARBA" id="ARBA00023163"/>
    </source>
</evidence>
<keyword evidence="9" id="KW-0804">Transcription</keyword>
<evidence type="ECO:0000256" key="12">
    <source>
        <dbReference type="RuleBase" id="RU003991"/>
    </source>
</evidence>
<gene>
    <name evidence="14" type="primary">lexA</name>
    <name evidence="14" type="ORF">IAC55_01240</name>
</gene>
<dbReference type="InterPro" id="IPR050077">
    <property type="entry name" value="LexA_repressor"/>
</dbReference>
<evidence type="ECO:0000313" key="15">
    <source>
        <dbReference type="Proteomes" id="UP000823611"/>
    </source>
</evidence>
<protein>
    <submittedName>
        <fullName evidence="14">Repressor LexA</fullName>
        <ecNumber evidence="14">3.4.21.88</ecNumber>
    </submittedName>
</protein>
<evidence type="ECO:0000256" key="8">
    <source>
        <dbReference type="ARBA" id="ARBA00023125"/>
    </source>
</evidence>
<evidence type="ECO:0000256" key="7">
    <source>
        <dbReference type="ARBA" id="ARBA00023015"/>
    </source>
</evidence>
<dbReference type="Gene3D" id="2.10.109.10">
    <property type="entry name" value="Umud Fragment, subunit A"/>
    <property type="match status" value="1"/>
</dbReference>
<dbReference type="GO" id="GO:0004252">
    <property type="term" value="F:serine-type endopeptidase activity"/>
    <property type="evidence" value="ECO:0007669"/>
    <property type="project" value="UniProtKB-EC"/>
</dbReference>
<dbReference type="CDD" id="cd06529">
    <property type="entry name" value="S24_LexA-like"/>
    <property type="match status" value="1"/>
</dbReference>
<comment type="similarity">
    <text evidence="1 12">Belongs to the peptidase S24 family.</text>
</comment>
<dbReference type="InterPro" id="IPR036286">
    <property type="entry name" value="LexA/Signal_pep-like_sf"/>
</dbReference>
<dbReference type="AlphaFoldDB" id="A0A9D9DUK6"/>
<dbReference type="InterPro" id="IPR006200">
    <property type="entry name" value="LexA"/>
</dbReference>
<comment type="caution">
    <text evidence="14">The sequence shown here is derived from an EMBL/GenBank/DDBJ whole genome shotgun (WGS) entry which is preliminary data.</text>
</comment>
<dbReference type="Pfam" id="PF00717">
    <property type="entry name" value="Peptidase_S24"/>
    <property type="match status" value="1"/>
</dbReference>
<dbReference type="GO" id="GO:0009432">
    <property type="term" value="P:SOS response"/>
    <property type="evidence" value="ECO:0007669"/>
    <property type="project" value="UniProtKB-KW"/>
</dbReference>
<keyword evidence="6 12" id="KW-0068">Autocatalytic cleavage</keyword>
<dbReference type="InterPro" id="IPR006197">
    <property type="entry name" value="Peptidase_S24_LexA"/>
</dbReference>
<evidence type="ECO:0000256" key="1">
    <source>
        <dbReference type="ARBA" id="ARBA00007484"/>
    </source>
</evidence>
<keyword evidence="4" id="KW-0227">DNA damage</keyword>
<name>A0A9D9DUK6_9FIRM</name>
<evidence type="ECO:0000256" key="10">
    <source>
        <dbReference type="ARBA" id="ARBA00023204"/>
    </source>
</evidence>
<keyword evidence="11" id="KW-0742">SOS response</keyword>
<evidence type="ECO:0000256" key="2">
    <source>
        <dbReference type="ARBA" id="ARBA00022491"/>
    </source>
</evidence>
<proteinExistence type="inferred from homology"/>
<keyword evidence="8" id="KW-0238">DNA-binding</keyword>
<dbReference type="GO" id="GO:0006281">
    <property type="term" value="P:DNA repair"/>
    <property type="evidence" value="ECO:0007669"/>
    <property type="project" value="UniProtKB-KW"/>
</dbReference>
<dbReference type="EMBL" id="JADIMX010000025">
    <property type="protein sequence ID" value="MBO8433931.1"/>
    <property type="molecule type" value="Genomic_DNA"/>
</dbReference>
<keyword evidence="2" id="KW-0678">Repressor</keyword>
<dbReference type="InterPro" id="IPR039418">
    <property type="entry name" value="LexA-like"/>
</dbReference>
<evidence type="ECO:0000259" key="13">
    <source>
        <dbReference type="Pfam" id="PF00717"/>
    </source>
</evidence>
<reference evidence="14" key="2">
    <citation type="journal article" date="2021" name="PeerJ">
        <title>Extensive microbial diversity within the chicken gut microbiome revealed by metagenomics and culture.</title>
        <authorList>
            <person name="Gilroy R."/>
            <person name="Ravi A."/>
            <person name="Getino M."/>
            <person name="Pursley I."/>
            <person name="Horton D.L."/>
            <person name="Alikhan N.F."/>
            <person name="Baker D."/>
            <person name="Gharbi K."/>
            <person name="Hall N."/>
            <person name="Watson M."/>
            <person name="Adriaenssens E.M."/>
            <person name="Foster-Nyarko E."/>
            <person name="Jarju S."/>
            <person name="Secka A."/>
            <person name="Antonio M."/>
            <person name="Oren A."/>
            <person name="Chaudhuri R.R."/>
            <person name="La Ragione R."/>
            <person name="Hildebrand F."/>
            <person name="Pallen M.J."/>
        </authorList>
    </citation>
    <scope>NUCLEOTIDE SEQUENCE</scope>
    <source>
        <strain evidence="14">F6-4510</strain>
    </source>
</reference>
<dbReference type="PRINTS" id="PR00726">
    <property type="entry name" value="LEXASERPTASE"/>
</dbReference>
<evidence type="ECO:0000313" key="14">
    <source>
        <dbReference type="EMBL" id="MBO8433931.1"/>
    </source>
</evidence>
<dbReference type="NCBIfam" id="TIGR00498">
    <property type="entry name" value="lexA"/>
    <property type="match status" value="1"/>
</dbReference>
<evidence type="ECO:0000256" key="11">
    <source>
        <dbReference type="ARBA" id="ARBA00023236"/>
    </source>
</evidence>
<dbReference type="PANTHER" id="PTHR33516">
    <property type="entry name" value="LEXA REPRESSOR"/>
    <property type="match status" value="1"/>
</dbReference>
<keyword evidence="3" id="KW-0235">DNA replication</keyword>
<evidence type="ECO:0000256" key="6">
    <source>
        <dbReference type="ARBA" id="ARBA00022813"/>
    </source>
</evidence>
<dbReference type="GO" id="GO:0006260">
    <property type="term" value="P:DNA replication"/>
    <property type="evidence" value="ECO:0007669"/>
    <property type="project" value="UniProtKB-KW"/>
</dbReference>
<dbReference type="InterPro" id="IPR015927">
    <property type="entry name" value="Peptidase_S24_S26A/B/C"/>
</dbReference>
<dbReference type="PANTHER" id="PTHR33516:SF2">
    <property type="entry name" value="LEXA REPRESSOR-RELATED"/>
    <property type="match status" value="1"/>
</dbReference>
<dbReference type="Proteomes" id="UP000823611">
    <property type="component" value="Unassembled WGS sequence"/>
</dbReference>
<reference evidence="14" key="1">
    <citation type="submission" date="2020-10" db="EMBL/GenBank/DDBJ databases">
        <authorList>
            <person name="Gilroy R."/>
        </authorList>
    </citation>
    <scope>NUCLEOTIDE SEQUENCE</scope>
    <source>
        <strain evidence="14">F6-4510</strain>
    </source>
</reference>
<dbReference type="EC" id="3.4.21.88" evidence="14"/>
<dbReference type="GO" id="GO:0045892">
    <property type="term" value="P:negative regulation of DNA-templated transcription"/>
    <property type="evidence" value="ECO:0007669"/>
    <property type="project" value="InterPro"/>
</dbReference>